<accession>A0ACC0CLD1</accession>
<organism evidence="1 2">
    <name type="scientific">Hypoxylon rubiginosum</name>
    <dbReference type="NCBI Taxonomy" id="110542"/>
    <lineage>
        <taxon>Eukaryota</taxon>
        <taxon>Fungi</taxon>
        <taxon>Dikarya</taxon>
        <taxon>Ascomycota</taxon>
        <taxon>Pezizomycotina</taxon>
        <taxon>Sordariomycetes</taxon>
        <taxon>Xylariomycetidae</taxon>
        <taxon>Xylariales</taxon>
        <taxon>Hypoxylaceae</taxon>
        <taxon>Hypoxylon</taxon>
    </lineage>
</organism>
<evidence type="ECO:0000313" key="2">
    <source>
        <dbReference type="Proteomes" id="UP001497680"/>
    </source>
</evidence>
<dbReference type="EMBL" id="MU394404">
    <property type="protein sequence ID" value="KAI6081187.1"/>
    <property type="molecule type" value="Genomic_DNA"/>
</dbReference>
<protein>
    <submittedName>
        <fullName evidence="1">Uncharacterized protein</fullName>
    </submittedName>
</protein>
<sequence length="80" mass="8932">MASKSNNPTFIDISNLPATTPSGPSSPQHEKEAMRAMSRTDSWKPSLGRKQSYHMEDKKHALQMSGVQDLKESPGFTERK</sequence>
<keyword evidence="2" id="KW-1185">Reference proteome</keyword>
<comment type="caution">
    <text evidence="1">The sequence shown here is derived from an EMBL/GenBank/DDBJ whole genome shotgun (WGS) entry which is preliminary data.</text>
</comment>
<evidence type="ECO:0000313" key="1">
    <source>
        <dbReference type="EMBL" id="KAI6081187.1"/>
    </source>
</evidence>
<proteinExistence type="predicted"/>
<gene>
    <name evidence="1" type="ORF">F4821DRAFT_249839</name>
</gene>
<dbReference type="Proteomes" id="UP001497680">
    <property type="component" value="Unassembled WGS sequence"/>
</dbReference>
<reference evidence="1 2" key="1">
    <citation type="journal article" date="2022" name="New Phytol.">
        <title>Ecological generalism drives hyperdiversity of secondary metabolite gene clusters in xylarialean endophytes.</title>
        <authorList>
            <person name="Franco M.E.E."/>
            <person name="Wisecaver J.H."/>
            <person name="Arnold A.E."/>
            <person name="Ju Y.M."/>
            <person name="Slot J.C."/>
            <person name="Ahrendt S."/>
            <person name="Moore L.P."/>
            <person name="Eastman K.E."/>
            <person name="Scott K."/>
            <person name="Konkel Z."/>
            <person name="Mondo S.J."/>
            <person name="Kuo A."/>
            <person name="Hayes R.D."/>
            <person name="Haridas S."/>
            <person name="Andreopoulos B."/>
            <person name="Riley R."/>
            <person name="LaButti K."/>
            <person name="Pangilinan J."/>
            <person name="Lipzen A."/>
            <person name="Amirebrahimi M."/>
            <person name="Yan J."/>
            <person name="Adam C."/>
            <person name="Keymanesh K."/>
            <person name="Ng V."/>
            <person name="Louie K."/>
            <person name="Northen T."/>
            <person name="Drula E."/>
            <person name="Henrissat B."/>
            <person name="Hsieh H.M."/>
            <person name="Youens-Clark K."/>
            <person name="Lutzoni F."/>
            <person name="Miadlikowska J."/>
            <person name="Eastwood D.C."/>
            <person name="Hamelin R.C."/>
            <person name="Grigoriev I.V."/>
            <person name="U'Ren J.M."/>
        </authorList>
    </citation>
    <scope>NUCLEOTIDE SEQUENCE [LARGE SCALE GENOMIC DNA]</scope>
    <source>
        <strain evidence="1 2">ER1909</strain>
    </source>
</reference>
<name>A0ACC0CLD1_9PEZI</name>